<dbReference type="Proteomes" id="UP001337681">
    <property type="component" value="Unassembled WGS sequence"/>
</dbReference>
<dbReference type="InterPro" id="IPR028250">
    <property type="entry name" value="DsbDN"/>
</dbReference>
<dbReference type="Gene3D" id="2.60.40.1250">
    <property type="entry name" value="Thiol:disulfide interchange protein DsbD, N-terminal domain"/>
    <property type="match status" value="1"/>
</dbReference>
<accession>A0ABU7GZJ3</accession>
<comment type="caution">
    <text evidence="3">The sequence shown here is derived from an EMBL/GenBank/DDBJ whole genome shotgun (WGS) entry which is preliminary data.</text>
</comment>
<organism evidence="3 4">
    <name type="scientific">Pedobacter flavus</name>
    <dbReference type="NCBI Taxonomy" id="3113906"/>
    <lineage>
        <taxon>Bacteria</taxon>
        <taxon>Pseudomonadati</taxon>
        <taxon>Bacteroidota</taxon>
        <taxon>Sphingobacteriia</taxon>
        <taxon>Sphingobacteriales</taxon>
        <taxon>Sphingobacteriaceae</taxon>
        <taxon>Pedobacter</taxon>
    </lineage>
</organism>
<sequence>MKKLILAFTLMLFTASAAFSQLEKPIKWAYGAKRLNANEVEIQLKATLEDGWHLYSQNLKPNGPQKTTITFKPSAEYKTVGKTTEPQGITIYDKNFKMNVTYFAKSVIFKQKLALKGNTATVKGTIEFAVCDESKCLPPDEVNFTIAVK</sequence>
<proteinExistence type="predicted"/>
<protein>
    <submittedName>
        <fullName evidence="3">Protein-disulfide reductase DsbD N-terminal domain-containing protein</fullName>
    </submittedName>
</protein>
<keyword evidence="4" id="KW-1185">Reference proteome</keyword>
<dbReference type="RefSeq" id="WP_330145334.1">
    <property type="nucleotide sequence ID" value="NZ_JAZDQU010000001.1"/>
</dbReference>
<feature type="signal peptide" evidence="1">
    <location>
        <begin position="1"/>
        <end position="20"/>
    </location>
</feature>
<dbReference type="InterPro" id="IPR036929">
    <property type="entry name" value="DsbDN_sf"/>
</dbReference>
<evidence type="ECO:0000313" key="3">
    <source>
        <dbReference type="EMBL" id="MEE1884418.1"/>
    </source>
</evidence>
<feature type="domain" description="Thiol:disulfide interchange protein DsbD N-terminal" evidence="2">
    <location>
        <begin position="36"/>
        <end position="143"/>
    </location>
</feature>
<reference evidence="3 4" key="1">
    <citation type="submission" date="2024-01" db="EMBL/GenBank/DDBJ databases">
        <title>Pedobacter sp. nov., isolated from oil-contaminated soil.</title>
        <authorList>
            <person name="Le N.T.T."/>
        </authorList>
    </citation>
    <scope>NUCLEOTIDE SEQUENCE [LARGE SCALE GENOMIC DNA]</scope>
    <source>
        <strain evidence="3 4">VNH31</strain>
    </source>
</reference>
<feature type="chain" id="PRO_5046866746" evidence="1">
    <location>
        <begin position="21"/>
        <end position="149"/>
    </location>
</feature>
<keyword evidence="1" id="KW-0732">Signal</keyword>
<evidence type="ECO:0000313" key="4">
    <source>
        <dbReference type="Proteomes" id="UP001337681"/>
    </source>
</evidence>
<dbReference type="PANTHER" id="PTHR32234:SF0">
    <property type="entry name" value="THIOL:DISULFIDE INTERCHANGE PROTEIN DSBD"/>
    <property type="match status" value="1"/>
</dbReference>
<name>A0ABU7GZJ3_9SPHI</name>
<gene>
    <name evidence="3" type="ORF">VRU49_03190</name>
</gene>
<dbReference type="EMBL" id="JAZDQU010000001">
    <property type="protein sequence ID" value="MEE1884418.1"/>
    <property type="molecule type" value="Genomic_DNA"/>
</dbReference>
<dbReference type="PANTHER" id="PTHR32234">
    <property type="entry name" value="THIOL:DISULFIDE INTERCHANGE PROTEIN DSBD"/>
    <property type="match status" value="1"/>
</dbReference>
<dbReference type="Pfam" id="PF11412">
    <property type="entry name" value="DsbD_N"/>
    <property type="match status" value="1"/>
</dbReference>
<evidence type="ECO:0000259" key="2">
    <source>
        <dbReference type="Pfam" id="PF11412"/>
    </source>
</evidence>
<evidence type="ECO:0000256" key="1">
    <source>
        <dbReference type="SAM" id="SignalP"/>
    </source>
</evidence>